<name>A0A8J5XKN1_DIALT</name>
<dbReference type="Gene3D" id="3.40.50.10190">
    <property type="entry name" value="BRCT domain"/>
    <property type="match status" value="1"/>
</dbReference>
<dbReference type="SUPFAM" id="SSF52113">
    <property type="entry name" value="BRCT domain"/>
    <property type="match status" value="1"/>
</dbReference>
<feature type="compositionally biased region" description="Low complexity" evidence="2">
    <location>
        <begin position="1149"/>
        <end position="1161"/>
    </location>
</feature>
<keyword evidence="5" id="KW-1185">Reference proteome</keyword>
<feature type="region of interest" description="Disordered" evidence="2">
    <location>
        <begin position="659"/>
        <end position="687"/>
    </location>
</feature>
<accession>A0A8J5XKN1</accession>
<feature type="region of interest" description="Disordered" evidence="2">
    <location>
        <begin position="148"/>
        <end position="201"/>
    </location>
</feature>
<dbReference type="AlphaFoldDB" id="A0A8J5XKN1"/>
<dbReference type="Proteomes" id="UP000751190">
    <property type="component" value="Unassembled WGS sequence"/>
</dbReference>
<feature type="compositionally biased region" description="Low complexity" evidence="2">
    <location>
        <begin position="556"/>
        <end position="566"/>
    </location>
</feature>
<keyword evidence="1" id="KW-0175">Coiled coil</keyword>
<evidence type="ECO:0000313" key="5">
    <source>
        <dbReference type="Proteomes" id="UP000751190"/>
    </source>
</evidence>
<evidence type="ECO:0000256" key="2">
    <source>
        <dbReference type="SAM" id="MobiDB-lite"/>
    </source>
</evidence>
<dbReference type="InterPro" id="IPR036420">
    <property type="entry name" value="BRCT_dom_sf"/>
</dbReference>
<feature type="compositionally biased region" description="Gly residues" evidence="2">
    <location>
        <begin position="938"/>
        <end position="950"/>
    </location>
</feature>
<feature type="compositionally biased region" description="Low complexity" evidence="2">
    <location>
        <begin position="1038"/>
        <end position="1061"/>
    </location>
</feature>
<feature type="region of interest" description="Disordered" evidence="2">
    <location>
        <begin position="227"/>
        <end position="255"/>
    </location>
</feature>
<evidence type="ECO:0000259" key="3">
    <source>
        <dbReference type="PROSITE" id="PS50172"/>
    </source>
</evidence>
<comment type="caution">
    <text evidence="4">The sequence shown here is derived from an EMBL/GenBank/DDBJ whole genome shotgun (WGS) entry which is preliminary data.</text>
</comment>
<dbReference type="InterPro" id="IPR001357">
    <property type="entry name" value="BRCT_dom"/>
</dbReference>
<organism evidence="4 5">
    <name type="scientific">Diacronema lutheri</name>
    <name type="common">Unicellular marine alga</name>
    <name type="synonym">Monochrysis lutheri</name>
    <dbReference type="NCBI Taxonomy" id="2081491"/>
    <lineage>
        <taxon>Eukaryota</taxon>
        <taxon>Haptista</taxon>
        <taxon>Haptophyta</taxon>
        <taxon>Pavlovophyceae</taxon>
        <taxon>Pavlovales</taxon>
        <taxon>Pavlovaceae</taxon>
        <taxon>Diacronema</taxon>
    </lineage>
</organism>
<dbReference type="EMBL" id="JAGTXO010000001">
    <property type="protein sequence ID" value="KAG8471101.1"/>
    <property type="molecule type" value="Genomic_DNA"/>
</dbReference>
<feature type="region of interest" description="Disordered" evidence="2">
    <location>
        <begin position="924"/>
        <end position="950"/>
    </location>
</feature>
<feature type="compositionally biased region" description="Low complexity" evidence="2">
    <location>
        <begin position="659"/>
        <end position="673"/>
    </location>
</feature>
<sequence>MPLVHDELWEAHGRINALQLRLSMSEAQLESASRARDALVSARDAAQRSAVAERDAMVVASARSLADADAAIDAGREAAREAAVRAAALAASLRRDVDEHRARAQELAAVAWASTEDAQSARFERVFLAASVRMLEASLGEKATVVAADEERAGPRTAESSAVGAHAPAAAGAPIADGAPSAGADNGAKVEGSAQDGADGAHSSQLAALEALCEALRERIDSLSAELTGAQRERGDALARADASERSATAARDNAREDVASLRQSASALAAELTAARFDATQKGDAAERATAARDQAYAKAAAFALDAEQRGEDAVVAHARAADATRAAEAMRALVASCAMDADELAAQADAARARAASGVAARRADADAAAAARARGDAAEATAARLAAELDDVRAACARSAEKLEEVNAVALLAGEQARLLELEQARARAARAADDARAAGALATLERALTQSRADVAHADARALVSLDACVALERNLRADADARARAAGAEGRCCVAALRAALVDADDDASASAREAEARARARALAVTMAVTLGAQTSPPRAKVDAAVGSRAPSTLAAATQTSPPPPEPSCTPLRPQAAHARASACEEGTGGMASLPFSTSARPLPPALRVGSDADAASPPCRAPLLAERAAAAPREPLDAARGHGARAPVVGGAPAARDAGLPAAPSAKRARARAERAEPNVAPPPSACVFQFTGFSSQSAAVAAARARGSPGGAGTLRAGAPDASGDGGAWRTAPAEVLAQWLVELGARVVPLEPSGGGAAPHVAPHVAPPAGRSGAVAAGASTNARAGCAAPPPPTRVSGVGAGGNGSSRLEEGVTHVVRDGAPYELRRTSKTVFAALSSRALVSREWIGACRAAGRILPASMESAACATADMAVLGRANPFIDATLAFSPRFVQQQQSQAKLLRGLARMARARVETWAPPGEGAQSPDGGPDGRGTDGGGGAACGVTSGSGAAAAAAVGGGRWVFVADAELDAARAHERVSDVDGARAPCRVNSWETFLEFHVPGHGHSSPSAATPSAAGAQRADETLGSSTKADARAAAAPAAEPSAAPSVACTRPRAVGSSPTPRAALRASQCMHATNEADGARAPPAQAGAKRAKHLAGAPKDTALLAGEAEASISQPVAVDARAPAAPRGAKRGRSGAKANSSGAKGKAMVAKQATAGCERVLPPSCS</sequence>
<feature type="region of interest" description="Disordered" evidence="2">
    <location>
        <begin position="716"/>
        <end position="735"/>
    </location>
</feature>
<feature type="region of interest" description="Disordered" evidence="2">
    <location>
        <begin position="1013"/>
        <end position="1078"/>
    </location>
</feature>
<feature type="coiled-coil region" evidence="1">
    <location>
        <begin position="415"/>
        <end position="442"/>
    </location>
</feature>
<evidence type="ECO:0000313" key="4">
    <source>
        <dbReference type="EMBL" id="KAG8471101.1"/>
    </source>
</evidence>
<dbReference type="OrthoDB" id="10686868at2759"/>
<feature type="domain" description="BRCT" evidence="3">
    <location>
        <begin position="811"/>
        <end position="867"/>
    </location>
</feature>
<evidence type="ECO:0000256" key="1">
    <source>
        <dbReference type="SAM" id="Coils"/>
    </source>
</evidence>
<gene>
    <name evidence="4" type="ORF">KFE25_009522</name>
</gene>
<protein>
    <recommendedName>
        <fullName evidence="3">BRCT domain-containing protein</fullName>
    </recommendedName>
</protein>
<dbReference type="PROSITE" id="PS50172">
    <property type="entry name" value="BRCT"/>
    <property type="match status" value="1"/>
</dbReference>
<feature type="compositionally biased region" description="Basic and acidic residues" evidence="2">
    <location>
        <begin position="231"/>
        <end position="245"/>
    </location>
</feature>
<feature type="compositionally biased region" description="Low complexity" evidence="2">
    <location>
        <begin position="158"/>
        <end position="184"/>
    </location>
</feature>
<dbReference type="OMA" id="HITASHV"/>
<proteinExistence type="predicted"/>
<feature type="region of interest" description="Disordered" evidence="2">
    <location>
        <begin position="541"/>
        <end position="625"/>
    </location>
</feature>
<feature type="compositionally biased region" description="Low complexity" evidence="2">
    <location>
        <begin position="1014"/>
        <end position="1029"/>
    </location>
</feature>
<reference evidence="4" key="1">
    <citation type="submission" date="2021-05" db="EMBL/GenBank/DDBJ databases">
        <title>The genome of the haptophyte Pavlova lutheri (Diacronema luteri, Pavlovales) - a model for lipid biosynthesis in eukaryotic algae.</title>
        <authorList>
            <person name="Hulatt C.J."/>
            <person name="Posewitz M.C."/>
        </authorList>
    </citation>
    <scope>NUCLEOTIDE SEQUENCE</scope>
    <source>
        <strain evidence="4">NIVA-4/92</strain>
    </source>
</reference>
<feature type="region of interest" description="Disordered" evidence="2">
    <location>
        <begin position="1133"/>
        <end position="1180"/>
    </location>
</feature>